<dbReference type="Proteomes" id="UP001060215">
    <property type="component" value="Chromosome 7"/>
</dbReference>
<keyword evidence="2" id="KW-1185">Reference proteome</keyword>
<gene>
    <name evidence="1" type="ORF">LOK49_LG07G01253</name>
</gene>
<comment type="caution">
    <text evidence="1">The sequence shown here is derived from an EMBL/GenBank/DDBJ whole genome shotgun (WGS) entry which is preliminary data.</text>
</comment>
<proteinExistence type="predicted"/>
<evidence type="ECO:0000313" key="1">
    <source>
        <dbReference type="EMBL" id="KAI8008497.1"/>
    </source>
</evidence>
<name>A0ACC0H6U2_9ERIC</name>
<organism evidence="1 2">
    <name type="scientific">Camellia lanceoleosa</name>
    <dbReference type="NCBI Taxonomy" id="1840588"/>
    <lineage>
        <taxon>Eukaryota</taxon>
        <taxon>Viridiplantae</taxon>
        <taxon>Streptophyta</taxon>
        <taxon>Embryophyta</taxon>
        <taxon>Tracheophyta</taxon>
        <taxon>Spermatophyta</taxon>
        <taxon>Magnoliopsida</taxon>
        <taxon>eudicotyledons</taxon>
        <taxon>Gunneridae</taxon>
        <taxon>Pentapetalae</taxon>
        <taxon>asterids</taxon>
        <taxon>Ericales</taxon>
        <taxon>Theaceae</taxon>
        <taxon>Camellia</taxon>
    </lineage>
</organism>
<protein>
    <submittedName>
        <fullName evidence="1">Callose synthase 6</fullName>
    </submittedName>
</protein>
<reference evidence="1 2" key="1">
    <citation type="journal article" date="2022" name="Plant J.">
        <title>Chromosome-level genome of Camellia lanceoleosa provides a valuable resource for understanding genome evolution and self-incompatibility.</title>
        <authorList>
            <person name="Gong W."/>
            <person name="Xiao S."/>
            <person name="Wang L."/>
            <person name="Liao Z."/>
            <person name="Chang Y."/>
            <person name="Mo W."/>
            <person name="Hu G."/>
            <person name="Li W."/>
            <person name="Zhao G."/>
            <person name="Zhu H."/>
            <person name="Hu X."/>
            <person name="Ji K."/>
            <person name="Xiang X."/>
            <person name="Song Q."/>
            <person name="Yuan D."/>
            <person name="Jin S."/>
            <person name="Zhang L."/>
        </authorList>
    </citation>
    <scope>NUCLEOTIDE SEQUENCE [LARGE SCALE GENOMIC DNA]</scope>
    <source>
        <strain evidence="1">SQ_2022a</strain>
    </source>
</reference>
<accession>A0ACC0H6U2</accession>
<dbReference type="EMBL" id="CM045764">
    <property type="protein sequence ID" value="KAI8008497.1"/>
    <property type="molecule type" value="Genomic_DNA"/>
</dbReference>
<sequence>MASSSGSKSAVGPLKSLSRRVTMAQTMADPNADDSSAIDSELVPSSLAAIAPILRVANEVEKDNPRVAYIYGSNISWTGGFANLRPTCDIDLKRKKRRQNINLQEMIQEKPRNIIKISMRKTSRTANIQKTLEEMAKIYQIATVLYDVLATVVPAEKVDDETARYAIEVEEKKKTG</sequence>
<evidence type="ECO:0000313" key="2">
    <source>
        <dbReference type="Proteomes" id="UP001060215"/>
    </source>
</evidence>